<evidence type="ECO:0000313" key="4">
    <source>
        <dbReference type="EMBL" id="PRP87563.1"/>
    </source>
</evidence>
<dbReference type="OrthoDB" id="2499658at2759"/>
<feature type="compositionally biased region" description="Polar residues" evidence="2">
    <location>
        <begin position="92"/>
        <end position="112"/>
    </location>
</feature>
<dbReference type="InterPro" id="IPR035974">
    <property type="entry name" value="Rap/Ran-GAP_sf"/>
</dbReference>
<feature type="compositionally biased region" description="Basic and acidic residues" evidence="2">
    <location>
        <begin position="230"/>
        <end position="239"/>
    </location>
</feature>
<keyword evidence="5" id="KW-1185">Reference proteome</keyword>
<feature type="region of interest" description="Disordered" evidence="2">
    <location>
        <begin position="230"/>
        <end position="291"/>
    </location>
</feature>
<dbReference type="AlphaFoldDB" id="A0A2P6NUB6"/>
<protein>
    <recommendedName>
        <fullName evidence="3">Rap-GAP domain-containing protein</fullName>
    </recommendedName>
</protein>
<dbReference type="PROSITE" id="PS50085">
    <property type="entry name" value="RAPGAP"/>
    <property type="match status" value="1"/>
</dbReference>
<dbReference type="EMBL" id="MDYQ01000019">
    <property type="protein sequence ID" value="PRP87563.1"/>
    <property type="molecule type" value="Genomic_DNA"/>
</dbReference>
<dbReference type="Gene3D" id="3.40.50.11210">
    <property type="entry name" value="Rap/Ran-GAP"/>
    <property type="match status" value="1"/>
</dbReference>
<dbReference type="SUPFAM" id="SSF54236">
    <property type="entry name" value="Ubiquitin-like"/>
    <property type="match status" value="1"/>
</dbReference>
<name>A0A2P6NUB6_9EUKA</name>
<sequence length="977" mass="109959">MSDTSLINIYLNTNLDEPLGFVETDSTETTLATLRKTMEDELEGLPTEWRFLLVNGDKSVRVAPQQENKKSAGSVLKSFQGRGIVIQQIEGNRISSTPPKEPTLTLSNSQPLPSIHIQEEDDDENRLLTHSMSTTRATRASIRSIEQRGKVKEARNFWRQLDGAHDENVDKSSQLFKALTFKIDSAPITPMMDTSRSSTPIPLTSSIELPDVAVSSNTVQLLPELTRELQPAKDIHHEPSPIQPTEISSKSTEPPKQEEPTKIQEPRVSGTDLLDNSTDFGLDDDDDNERPQSTRIANLLMTPTLMDSASSTIDFRVRNSRTFTVDHERVHSLELFMHHRPSPLALLDKHILKREEIESKEGSPEDNTMDKIMGMYPHISDLNTSRRSLMTLTRRSSLVELNDNWRTEGSSKSVAQYELEQPEKYEFWYRDNFTDKIHLNFSGVNKSGPIVISIMRATDNIIPALIRTEERDERAFVDSGSRKPKNSKDYLKLLRTSFPNVLSNAKLTSVADEQIMKDLAQFEQTQVGIIFCDENQVTDDDMFGNRHGSPQYEEFLKLMGEKVKLQGWENYNGGLDVKRDSTGTHSVYTKYNGVEIMFHVPTLIPYTPNDPQQVERKRHVVIIVFKHGDTAFSPTVIKSQFNHVFVVVQPVYDGTTKRLRYKVAVTSKRGVPPFGPPIPTTAFFNHDENFRDFMLKKLLNGERAAMEAPIFSRKLLKARHDLLQNIVQTSYSLDDSGKHTFRASIIGLPSNTSSGNLRSASVSSSLMSITVNCRDLTVKTAAESTDTVRLLLEKLSKKMPESRHGYGLFLGSQLLDPDNSISVYDNGKATLSLDMKPLDALSPPEGFRNKSSRKFGSIGRMVGRNREGEIAISEPFAIRTSAERSPVGTPPDEIVSVLIKTHSDFSLETRVNSSSKMFVLRDKIKGNVQNTEDCHFWLHGRKISPDKIIGDCLREEGCSPTKTFQLDYGPMAPARKK</sequence>
<evidence type="ECO:0000259" key="3">
    <source>
        <dbReference type="PROSITE" id="PS50085"/>
    </source>
</evidence>
<gene>
    <name evidence="4" type="ORF">PROFUN_04590</name>
</gene>
<dbReference type="GO" id="GO:0051056">
    <property type="term" value="P:regulation of small GTPase mediated signal transduction"/>
    <property type="evidence" value="ECO:0007669"/>
    <property type="project" value="InterPro"/>
</dbReference>
<dbReference type="InterPro" id="IPR000331">
    <property type="entry name" value="Rap/Ran_GAP_dom"/>
</dbReference>
<feature type="region of interest" description="Disordered" evidence="2">
    <location>
        <begin position="92"/>
        <end position="114"/>
    </location>
</feature>
<proteinExistence type="predicted"/>
<dbReference type="STRING" id="1890364.A0A2P6NUB6"/>
<organism evidence="4 5">
    <name type="scientific">Planoprotostelium fungivorum</name>
    <dbReference type="NCBI Taxonomy" id="1890364"/>
    <lineage>
        <taxon>Eukaryota</taxon>
        <taxon>Amoebozoa</taxon>
        <taxon>Evosea</taxon>
        <taxon>Variosea</taxon>
        <taxon>Cavosteliida</taxon>
        <taxon>Cavosteliaceae</taxon>
        <taxon>Planoprotostelium</taxon>
    </lineage>
</organism>
<evidence type="ECO:0000256" key="2">
    <source>
        <dbReference type="SAM" id="MobiDB-lite"/>
    </source>
</evidence>
<feature type="compositionally biased region" description="Basic and acidic residues" evidence="2">
    <location>
        <begin position="253"/>
        <end position="265"/>
    </location>
</feature>
<accession>A0A2P6NUB6</accession>
<comment type="caution">
    <text evidence="4">The sequence shown here is derived from an EMBL/GenBank/DDBJ whole genome shotgun (WGS) entry which is preliminary data.</text>
</comment>
<keyword evidence="1" id="KW-0343">GTPase activation</keyword>
<evidence type="ECO:0000313" key="5">
    <source>
        <dbReference type="Proteomes" id="UP000241769"/>
    </source>
</evidence>
<feature type="compositionally biased region" description="Polar residues" evidence="2">
    <location>
        <begin position="243"/>
        <end position="252"/>
    </location>
</feature>
<dbReference type="InterPro" id="IPR029071">
    <property type="entry name" value="Ubiquitin-like_domsf"/>
</dbReference>
<dbReference type="GO" id="GO:0005096">
    <property type="term" value="F:GTPase activator activity"/>
    <property type="evidence" value="ECO:0007669"/>
    <property type="project" value="UniProtKB-KW"/>
</dbReference>
<dbReference type="InParanoid" id="A0A2P6NUB6"/>
<reference evidence="4 5" key="1">
    <citation type="journal article" date="2018" name="Genome Biol. Evol.">
        <title>Multiple Roots of Fruiting Body Formation in Amoebozoa.</title>
        <authorList>
            <person name="Hillmann F."/>
            <person name="Forbes G."/>
            <person name="Novohradska S."/>
            <person name="Ferling I."/>
            <person name="Riege K."/>
            <person name="Groth M."/>
            <person name="Westermann M."/>
            <person name="Marz M."/>
            <person name="Spaller T."/>
            <person name="Winckler T."/>
            <person name="Schaap P."/>
            <person name="Glockner G."/>
        </authorList>
    </citation>
    <scope>NUCLEOTIDE SEQUENCE [LARGE SCALE GENOMIC DNA]</scope>
    <source>
        <strain evidence="4 5">Jena</strain>
    </source>
</reference>
<dbReference type="Proteomes" id="UP000241769">
    <property type="component" value="Unassembled WGS sequence"/>
</dbReference>
<dbReference type="SUPFAM" id="SSF111347">
    <property type="entry name" value="Rap/Ran-GAP"/>
    <property type="match status" value="1"/>
</dbReference>
<dbReference type="PANTHER" id="PTHR15711">
    <property type="entry name" value="RAP GTPASE-ACTIVATING PROTEIN"/>
    <property type="match status" value="1"/>
</dbReference>
<feature type="domain" description="Rap-GAP" evidence="3">
    <location>
        <begin position="513"/>
        <end position="726"/>
    </location>
</feature>
<dbReference type="Pfam" id="PF02145">
    <property type="entry name" value="Rap_GAP"/>
    <property type="match status" value="1"/>
</dbReference>
<dbReference type="InterPro" id="IPR050989">
    <property type="entry name" value="Rap1_Ran_GAP"/>
</dbReference>
<evidence type="ECO:0000256" key="1">
    <source>
        <dbReference type="ARBA" id="ARBA00022468"/>
    </source>
</evidence>